<dbReference type="RefSeq" id="WP_090251596.1">
    <property type="nucleotide sequence ID" value="NZ_FPAS01000005.1"/>
</dbReference>
<evidence type="ECO:0000256" key="1">
    <source>
        <dbReference type="ARBA" id="ARBA00022729"/>
    </source>
</evidence>
<organism evidence="3 4">
    <name type="scientific">Lishizhenia tianjinensis</name>
    <dbReference type="NCBI Taxonomy" id="477690"/>
    <lineage>
        <taxon>Bacteria</taxon>
        <taxon>Pseudomonadati</taxon>
        <taxon>Bacteroidota</taxon>
        <taxon>Flavobacteriia</taxon>
        <taxon>Flavobacteriales</taxon>
        <taxon>Crocinitomicaceae</taxon>
        <taxon>Lishizhenia</taxon>
    </lineage>
</organism>
<dbReference type="InterPro" id="IPR026444">
    <property type="entry name" value="Secre_tail"/>
</dbReference>
<reference evidence="3 4" key="1">
    <citation type="submission" date="2016-10" db="EMBL/GenBank/DDBJ databases">
        <authorList>
            <person name="de Groot N.N."/>
        </authorList>
    </citation>
    <scope>NUCLEOTIDE SEQUENCE [LARGE SCALE GENOMIC DNA]</scope>
    <source>
        <strain evidence="3 4">CGMCC 1.7005</strain>
    </source>
</reference>
<dbReference type="NCBIfam" id="TIGR04183">
    <property type="entry name" value="Por_Secre_tail"/>
    <property type="match status" value="1"/>
</dbReference>
<evidence type="ECO:0000313" key="3">
    <source>
        <dbReference type="EMBL" id="SFT85386.1"/>
    </source>
</evidence>
<dbReference type="Pfam" id="PF18962">
    <property type="entry name" value="Por_Secre_tail"/>
    <property type="match status" value="1"/>
</dbReference>
<dbReference type="STRING" id="477690.SAMN05216474_2717"/>
<dbReference type="EMBL" id="FPAS01000005">
    <property type="protein sequence ID" value="SFT85386.1"/>
    <property type="molecule type" value="Genomic_DNA"/>
</dbReference>
<sequence>MKTLIQTILILLSFYTCAQNFDYYPFHGKIQFEPLDGIGETTFLFHSPTQPITQLSSLEPSPSDIDSCSSGASFYSPAVIYNLDNWLGLETLTSLQNNGFQLTFRNNNRDAITTYFTQIIGDSTLLYTDTNMVSYYLKLDHKSEELIYGNLDSVLTYTIHKYDNSGISLTHNFGIEPIQLSKNYGLTAFINLRNFPSTQKEFRAIGSYENQVIYGDYPHITFDELYPWQPGDTLIYKGVTAPGVGTFTETYVTYIITSRVENNGYVEIYWDRDVFHYQYHNNQVANIDTTTIDYTVEYPNPISFVSGKVAYSSAPVTYTTHYQFQQGEVNFYGDLYPTYKKVIDAFNIEGYCPFIDRIIPYYTWEVSGTFEGYTYTANFGQTEKRKSYYPDLWTNYDTYAELIYANIGGNRIGTKVYLNSENPLAKTFVVYPNPVEDLLTIKNTETLTSCSITDLQGNLLLRQLCSNGPINQIDLSAFPAGVYLLQLESDAGITCQKIIKN</sequence>
<keyword evidence="1" id="KW-0732">Signal</keyword>
<protein>
    <submittedName>
        <fullName evidence="3">Por secretion system C-terminal sorting domain-containing protein</fullName>
    </submittedName>
</protein>
<gene>
    <name evidence="3" type="ORF">SAMN05216474_2717</name>
</gene>
<name>A0A1I7BDT2_9FLAO</name>
<keyword evidence="4" id="KW-1185">Reference proteome</keyword>
<proteinExistence type="predicted"/>
<evidence type="ECO:0000259" key="2">
    <source>
        <dbReference type="Pfam" id="PF18962"/>
    </source>
</evidence>
<evidence type="ECO:0000313" key="4">
    <source>
        <dbReference type="Proteomes" id="UP000236454"/>
    </source>
</evidence>
<accession>A0A1I7BDT2</accession>
<dbReference type="OrthoDB" id="5381604at2"/>
<dbReference type="Proteomes" id="UP000236454">
    <property type="component" value="Unassembled WGS sequence"/>
</dbReference>
<dbReference type="AlphaFoldDB" id="A0A1I7BDT2"/>
<feature type="domain" description="Secretion system C-terminal sorting" evidence="2">
    <location>
        <begin position="430"/>
        <end position="499"/>
    </location>
</feature>